<reference evidence="2 3" key="1">
    <citation type="submission" date="2020-04" db="EMBL/GenBank/DDBJ databases">
        <title>Flammeovirga sp. SR4, a novel species isolated from seawater.</title>
        <authorList>
            <person name="Wang X."/>
        </authorList>
    </citation>
    <scope>NUCLEOTIDE SEQUENCE [LARGE SCALE GENOMIC DNA]</scope>
    <source>
        <strain evidence="2 3">SR4</strain>
    </source>
</reference>
<evidence type="ECO:0000313" key="3">
    <source>
        <dbReference type="Proteomes" id="UP000585050"/>
    </source>
</evidence>
<name>A0A7X8SR29_9BACT</name>
<keyword evidence="1" id="KW-0472">Membrane</keyword>
<feature type="transmembrane region" description="Helical" evidence="1">
    <location>
        <begin position="85"/>
        <end position="107"/>
    </location>
</feature>
<organism evidence="2 3">
    <name type="scientific">Flammeovirga agarivorans</name>
    <dbReference type="NCBI Taxonomy" id="2726742"/>
    <lineage>
        <taxon>Bacteria</taxon>
        <taxon>Pseudomonadati</taxon>
        <taxon>Bacteroidota</taxon>
        <taxon>Cytophagia</taxon>
        <taxon>Cytophagales</taxon>
        <taxon>Flammeovirgaceae</taxon>
        <taxon>Flammeovirga</taxon>
    </lineage>
</organism>
<keyword evidence="1" id="KW-0812">Transmembrane</keyword>
<proteinExistence type="predicted"/>
<dbReference type="Proteomes" id="UP000585050">
    <property type="component" value="Unassembled WGS sequence"/>
</dbReference>
<protein>
    <submittedName>
        <fullName evidence="2">Uncharacterized protein</fullName>
    </submittedName>
</protein>
<sequence>MPIGLNVIKGIAETLVKGADTFVYTKAEKAQDAFNREQLEAQIAIALKEQESEIVSYEVQDRDSARRMTELINQADKATKLTKNIAAYLALLVGFNVFFVTYILIFVDIPAGKESFVTQTVAAMWGAFMLILGFYFGASYVEGKIKPFTSSLEVNKFSNVAA</sequence>
<evidence type="ECO:0000256" key="1">
    <source>
        <dbReference type="SAM" id="Phobius"/>
    </source>
</evidence>
<feature type="transmembrane region" description="Helical" evidence="1">
    <location>
        <begin position="122"/>
        <end position="141"/>
    </location>
</feature>
<dbReference type="RefSeq" id="WP_168885554.1">
    <property type="nucleotide sequence ID" value="NZ_JABAIL010000016.1"/>
</dbReference>
<gene>
    <name evidence="2" type="ORF">HGP29_26810</name>
</gene>
<comment type="caution">
    <text evidence="2">The sequence shown here is derived from an EMBL/GenBank/DDBJ whole genome shotgun (WGS) entry which is preliminary data.</text>
</comment>
<keyword evidence="1" id="KW-1133">Transmembrane helix</keyword>
<evidence type="ECO:0000313" key="2">
    <source>
        <dbReference type="EMBL" id="NLR94845.1"/>
    </source>
</evidence>
<keyword evidence="3" id="KW-1185">Reference proteome</keyword>
<dbReference type="EMBL" id="JABAIL010000016">
    <property type="protein sequence ID" value="NLR94845.1"/>
    <property type="molecule type" value="Genomic_DNA"/>
</dbReference>
<accession>A0A7X8SR29</accession>
<dbReference type="AlphaFoldDB" id="A0A7X8SR29"/>